<protein>
    <submittedName>
        <fullName evidence="1">Uncharacterized protein</fullName>
    </submittedName>
</protein>
<organism evidence="1 2">
    <name type="scientific">Moorena bouillonii PNG</name>
    <dbReference type="NCBI Taxonomy" id="568701"/>
    <lineage>
        <taxon>Bacteria</taxon>
        <taxon>Bacillati</taxon>
        <taxon>Cyanobacteriota</taxon>
        <taxon>Cyanophyceae</taxon>
        <taxon>Coleofasciculales</taxon>
        <taxon>Coleofasciculaceae</taxon>
        <taxon>Moorena</taxon>
    </lineage>
</organism>
<dbReference type="Proteomes" id="UP000186657">
    <property type="component" value="Unassembled WGS sequence"/>
</dbReference>
<sequence>MAVLPPSPSQKKGVQAQSALLEEGADLLEALSNNLTAIEHKQNLSGIHLEPLSVERISILAHLPIF</sequence>
<dbReference type="AlphaFoldDB" id="A0A1U7MW99"/>
<gene>
    <name evidence="1" type="ORF">BJP37_01825</name>
</gene>
<evidence type="ECO:0000313" key="1">
    <source>
        <dbReference type="EMBL" id="OLT57966.1"/>
    </source>
</evidence>
<comment type="caution">
    <text evidence="1">The sequence shown here is derived from an EMBL/GenBank/DDBJ whole genome shotgun (WGS) entry which is preliminary data.</text>
</comment>
<evidence type="ECO:0000313" key="2">
    <source>
        <dbReference type="Proteomes" id="UP000186657"/>
    </source>
</evidence>
<accession>A0A1U7MW99</accession>
<dbReference type="EMBL" id="MKZS01000001">
    <property type="protein sequence ID" value="OLT57966.1"/>
    <property type="molecule type" value="Genomic_DNA"/>
</dbReference>
<keyword evidence="2" id="KW-1185">Reference proteome</keyword>
<proteinExistence type="predicted"/>
<name>A0A1U7MW99_9CYAN</name>
<reference evidence="1 2" key="1">
    <citation type="submission" date="2016-10" db="EMBL/GenBank/DDBJ databases">
        <title>Comparative genomics uncovers the prolific and rare metabolic potential of the cyanobacterial genus Moorea.</title>
        <authorList>
            <person name="Leao T."/>
            <person name="Castelao G."/>
            <person name="Korobeynikov A."/>
            <person name="Monroe E.A."/>
            <person name="Podell S."/>
            <person name="Glukhov E."/>
            <person name="Allen E."/>
            <person name="Gerwick W.H."/>
            <person name="Gerwick L."/>
        </authorList>
    </citation>
    <scope>NUCLEOTIDE SEQUENCE [LARGE SCALE GENOMIC DNA]</scope>
    <source>
        <strain evidence="1 2">PNG5-198</strain>
    </source>
</reference>